<dbReference type="SUPFAM" id="SSF57997">
    <property type="entry name" value="Tropomyosin"/>
    <property type="match status" value="1"/>
</dbReference>
<evidence type="ECO:0000313" key="2">
    <source>
        <dbReference type="Proteomes" id="UP001233172"/>
    </source>
</evidence>
<name>A0AAD8FD54_BIOPF</name>
<dbReference type="EMBL" id="JASAOG010000038">
    <property type="protein sequence ID" value="KAK0060050.1"/>
    <property type="molecule type" value="Genomic_DNA"/>
</dbReference>
<keyword evidence="2" id="KW-1185">Reference proteome</keyword>
<reference evidence="1" key="1">
    <citation type="journal article" date="2023" name="PLoS Negl. Trop. Dis.">
        <title>A genome sequence for Biomphalaria pfeifferi, the major vector snail for the human-infecting parasite Schistosoma mansoni.</title>
        <authorList>
            <person name="Bu L."/>
            <person name="Lu L."/>
            <person name="Laidemitt M.R."/>
            <person name="Zhang S.M."/>
            <person name="Mutuku M."/>
            <person name="Mkoji G."/>
            <person name="Steinauer M."/>
            <person name="Loker E.S."/>
        </authorList>
    </citation>
    <scope>NUCLEOTIDE SEQUENCE</scope>
    <source>
        <strain evidence="1">KasaAsao</strain>
    </source>
</reference>
<proteinExistence type="predicted"/>
<protein>
    <submittedName>
        <fullName evidence="1">Uncharacterized protein</fullName>
    </submittedName>
</protein>
<evidence type="ECO:0000313" key="1">
    <source>
        <dbReference type="EMBL" id="KAK0060050.1"/>
    </source>
</evidence>
<accession>A0AAD8FD54</accession>
<organism evidence="1 2">
    <name type="scientific">Biomphalaria pfeifferi</name>
    <name type="common">Bloodfluke planorb</name>
    <name type="synonym">Freshwater snail</name>
    <dbReference type="NCBI Taxonomy" id="112525"/>
    <lineage>
        <taxon>Eukaryota</taxon>
        <taxon>Metazoa</taxon>
        <taxon>Spiralia</taxon>
        <taxon>Lophotrochozoa</taxon>
        <taxon>Mollusca</taxon>
        <taxon>Gastropoda</taxon>
        <taxon>Heterobranchia</taxon>
        <taxon>Euthyneura</taxon>
        <taxon>Panpulmonata</taxon>
        <taxon>Hygrophila</taxon>
        <taxon>Lymnaeoidea</taxon>
        <taxon>Planorbidae</taxon>
        <taxon>Biomphalaria</taxon>
    </lineage>
</organism>
<dbReference type="Gene3D" id="1.20.1480.30">
    <property type="entry name" value="Designed four-helix bundle protein"/>
    <property type="match status" value="1"/>
</dbReference>
<reference evidence="1" key="2">
    <citation type="submission" date="2023-04" db="EMBL/GenBank/DDBJ databases">
        <authorList>
            <person name="Bu L."/>
            <person name="Lu L."/>
            <person name="Laidemitt M.R."/>
            <person name="Zhang S.M."/>
            <person name="Mutuku M."/>
            <person name="Mkoji G."/>
            <person name="Steinauer M."/>
            <person name="Loker E.S."/>
        </authorList>
    </citation>
    <scope>NUCLEOTIDE SEQUENCE</scope>
    <source>
        <strain evidence="1">KasaAsao</strain>
        <tissue evidence="1">Whole Snail</tissue>
    </source>
</reference>
<sequence length="260" mass="29045">MSRGHFQDVSESLQDVKGSLQHVKESLQHVKWSLQDVKGSLQYVKMSLQDLKGSLQYVKGSLQDDVSESLQDVSESLQDVSESLQDVSESLQDVSESLQDIKRSLQDVTLCSSCLIGSTRLVDKHCIMGSYLLLLSTCLLVLQLARATGNDSSDQDPGIRFVFPFYPKELDILIGHLQTKLFRVTQSLDSCEQINAGNHEAGNYVIDINDKGDVTELPSSRAKRLETITKLRTEIKEVETKLNICRFKFWTGDSSGELAK</sequence>
<dbReference type="Proteomes" id="UP001233172">
    <property type="component" value="Unassembled WGS sequence"/>
</dbReference>
<dbReference type="AlphaFoldDB" id="A0AAD8FD54"/>
<gene>
    <name evidence="1" type="ORF">Bpfe_010578</name>
</gene>
<comment type="caution">
    <text evidence="1">The sequence shown here is derived from an EMBL/GenBank/DDBJ whole genome shotgun (WGS) entry which is preliminary data.</text>
</comment>